<dbReference type="RefSeq" id="XP_027616261.1">
    <property type="nucleotide sequence ID" value="XM_027760460.1"/>
</dbReference>
<dbReference type="AlphaFoldDB" id="A0A401GSY4"/>
<evidence type="ECO:0000313" key="2">
    <source>
        <dbReference type="Proteomes" id="UP000287166"/>
    </source>
</evidence>
<accession>A0A401GSY4</accession>
<evidence type="ECO:0008006" key="3">
    <source>
        <dbReference type="Google" id="ProtNLM"/>
    </source>
</evidence>
<dbReference type="GeneID" id="38782265"/>
<keyword evidence="2" id="KW-1185">Reference proteome</keyword>
<name>A0A401GSY4_9APHY</name>
<dbReference type="Proteomes" id="UP000287166">
    <property type="component" value="Unassembled WGS sequence"/>
</dbReference>
<evidence type="ECO:0000313" key="1">
    <source>
        <dbReference type="EMBL" id="GBE85348.1"/>
    </source>
</evidence>
<dbReference type="InterPro" id="IPR036188">
    <property type="entry name" value="FAD/NAD-bd_sf"/>
</dbReference>
<dbReference type="EMBL" id="BFAD01000007">
    <property type="protein sequence ID" value="GBE85348.1"/>
    <property type="molecule type" value="Genomic_DNA"/>
</dbReference>
<protein>
    <recommendedName>
        <fullName evidence="3">FAD/NAD(P)-binding domain-containing protein</fullName>
    </recommendedName>
</protein>
<sequence>MSKKNDSQKNAVIVGGGFIGSLAARELSQKLDPARYKLILINKRQRLLPPWQRQLVVTDADPISQG</sequence>
<dbReference type="OrthoDB" id="202203at2759"/>
<organism evidence="1 2">
    <name type="scientific">Sparassis crispa</name>
    <dbReference type="NCBI Taxonomy" id="139825"/>
    <lineage>
        <taxon>Eukaryota</taxon>
        <taxon>Fungi</taxon>
        <taxon>Dikarya</taxon>
        <taxon>Basidiomycota</taxon>
        <taxon>Agaricomycotina</taxon>
        <taxon>Agaricomycetes</taxon>
        <taxon>Polyporales</taxon>
        <taxon>Sparassidaceae</taxon>
        <taxon>Sparassis</taxon>
    </lineage>
</organism>
<dbReference type="Gene3D" id="3.50.50.100">
    <property type="match status" value="1"/>
</dbReference>
<dbReference type="SUPFAM" id="SSF51905">
    <property type="entry name" value="FAD/NAD(P)-binding domain"/>
    <property type="match status" value="1"/>
</dbReference>
<dbReference type="InParanoid" id="A0A401GSY4"/>
<proteinExistence type="predicted"/>
<gene>
    <name evidence="1" type="ORF">SCP_0705350</name>
</gene>
<reference evidence="1 2" key="1">
    <citation type="journal article" date="2018" name="Sci. Rep.">
        <title>Genome sequence of the cauliflower mushroom Sparassis crispa (Hanabiratake) and its association with beneficial usage.</title>
        <authorList>
            <person name="Kiyama R."/>
            <person name="Furutani Y."/>
            <person name="Kawaguchi K."/>
            <person name="Nakanishi T."/>
        </authorList>
    </citation>
    <scope>NUCLEOTIDE SEQUENCE [LARGE SCALE GENOMIC DNA]</scope>
</reference>
<comment type="caution">
    <text evidence="1">The sequence shown here is derived from an EMBL/GenBank/DDBJ whole genome shotgun (WGS) entry which is preliminary data.</text>
</comment>